<dbReference type="AlphaFoldDB" id="A0A0N4V5N9"/>
<evidence type="ECO:0000313" key="8">
    <source>
        <dbReference type="EMBL" id="VDD90413.1"/>
    </source>
</evidence>
<evidence type="ECO:0000259" key="7">
    <source>
        <dbReference type="PROSITE" id="PS50240"/>
    </source>
</evidence>
<dbReference type="InterPro" id="IPR018114">
    <property type="entry name" value="TRYPSIN_HIS"/>
</dbReference>
<dbReference type="SUPFAM" id="SSF50494">
    <property type="entry name" value="Trypsin-like serine proteases"/>
    <property type="match status" value="1"/>
</dbReference>
<proteinExistence type="inferred from homology"/>
<dbReference type="InterPro" id="IPR009003">
    <property type="entry name" value="Peptidase_S1_PA"/>
</dbReference>
<dbReference type="STRING" id="51028.A0A0N4V5N9"/>
<keyword evidence="5" id="KW-1015">Disulfide bond</keyword>
<dbReference type="EMBL" id="UXUI01008072">
    <property type="protein sequence ID" value="VDD90413.1"/>
    <property type="molecule type" value="Genomic_DNA"/>
</dbReference>
<keyword evidence="4" id="KW-0720">Serine protease</keyword>
<gene>
    <name evidence="8" type="ORF">EVEC_LOCUS5164</name>
</gene>
<feature type="chain" id="PRO_5043122670" evidence="6">
    <location>
        <begin position="22"/>
        <end position="307"/>
    </location>
</feature>
<protein>
    <submittedName>
        <fullName evidence="10">Peptidase S1 domain-containing protein</fullName>
    </submittedName>
</protein>
<reference evidence="8 9" key="2">
    <citation type="submission" date="2018-10" db="EMBL/GenBank/DDBJ databases">
        <authorList>
            <consortium name="Pathogen Informatics"/>
        </authorList>
    </citation>
    <scope>NUCLEOTIDE SEQUENCE [LARGE SCALE GENOMIC DNA]</scope>
</reference>
<evidence type="ECO:0000313" key="10">
    <source>
        <dbReference type="WBParaSite" id="EVEC_0000555301-mRNA-1"/>
    </source>
</evidence>
<dbReference type="PRINTS" id="PR00722">
    <property type="entry name" value="CHYMOTRYPSIN"/>
</dbReference>
<dbReference type="GO" id="GO:0006508">
    <property type="term" value="P:proteolysis"/>
    <property type="evidence" value="ECO:0007669"/>
    <property type="project" value="UniProtKB-KW"/>
</dbReference>
<dbReference type="InterPro" id="IPR043504">
    <property type="entry name" value="Peptidase_S1_PA_chymotrypsin"/>
</dbReference>
<dbReference type="Pfam" id="PF00089">
    <property type="entry name" value="Trypsin"/>
    <property type="match status" value="1"/>
</dbReference>
<dbReference type="Gene3D" id="2.40.10.10">
    <property type="entry name" value="Trypsin-like serine proteases"/>
    <property type="match status" value="2"/>
</dbReference>
<keyword evidence="9" id="KW-1185">Reference proteome</keyword>
<feature type="domain" description="Peptidase S1" evidence="7">
    <location>
        <begin position="30"/>
        <end position="284"/>
    </location>
</feature>
<feature type="signal peptide" evidence="6">
    <location>
        <begin position="1"/>
        <end position="21"/>
    </location>
</feature>
<dbReference type="PROSITE" id="PS50240">
    <property type="entry name" value="TRYPSIN_DOM"/>
    <property type="match status" value="1"/>
</dbReference>
<comment type="similarity">
    <text evidence="1">Belongs to the peptidase S1 family.</text>
</comment>
<organism evidence="10">
    <name type="scientific">Enterobius vermicularis</name>
    <name type="common">Human pinworm</name>
    <dbReference type="NCBI Taxonomy" id="51028"/>
    <lineage>
        <taxon>Eukaryota</taxon>
        <taxon>Metazoa</taxon>
        <taxon>Ecdysozoa</taxon>
        <taxon>Nematoda</taxon>
        <taxon>Chromadorea</taxon>
        <taxon>Rhabditida</taxon>
        <taxon>Spirurina</taxon>
        <taxon>Oxyuridomorpha</taxon>
        <taxon>Oxyuroidea</taxon>
        <taxon>Oxyuridae</taxon>
        <taxon>Enterobius</taxon>
    </lineage>
</organism>
<evidence type="ECO:0000256" key="6">
    <source>
        <dbReference type="SAM" id="SignalP"/>
    </source>
</evidence>
<evidence type="ECO:0000256" key="5">
    <source>
        <dbReference type="ARBA" id="ARBA00023157"/>
    </source>
</evidence>
<sequence>MKILPIVQLIICCFTQHIVYSSTTEIPIPVYNEAVPIETANSFQYSYVVKLTVQFEGKDQPDICTGSLITRSLVITAGHCVTTEISDGKVLDVEFPPGITPRKVKVKKVFGVYRLLPPLEDFTKGKIIDIAFVELKTPIPICSLKEQHGPRIIKLPVAQVDNAVWKPVPQKFSNCTTLGYGKTAPAGLHQLRKISNTALWHLNNRFIVPLLFPERQGRTCYGDSGGPTICNDVHGEPRLYGVTSFASGQLEGAKWRCHGETSVYVADILTDVQYLLPKLRQLLLERGKLKEVIEDYHLCSENNDTMS</sequence>
<dbReference type="GO" id="GO:0004252">
    <property type="term" value="F:serine-type endopeptidase activity"/>
    <property type="evidence" value="ECO:0007669"/>
    <property type="project" value="InterPro"/>
</dbReference>
<dbReference type="OrthoDB" id="60866at2759"/>
<keyword evidence="3" id="KW-0378">Hydrolase</keyword>
<evidence type="ECO:0000256" key="4">
    <source>
        <dbReference type="ARBA" id="ARBA00022825"/>
    </source>
</evidence>
<keyword evidence="2" id="KW-0645">Protease</keyword>
<accession>A0A0N4V5N9</accession>
<dbReference type="PROSITE" id="PS00134">
    <property type="entry name" value="TRYPSIN_HIS"/>
    <property type="match status" value="1"/>
</dbReference>
<dbReference type="InterPro" id="IPR001314">
    <property type="entry name" value="Peptidase_S1A"/>
</dbReference>
<dbReference type="Proteomes" id="UP000274131">
    <property type="component" value="Unassembled WGS sequence"/>
</dbReference>
<dbReference type="InterPro" id="IPR050430">
    <property type="entry name" value="Peptidase_S1"/>
</dbReference>
<dbReference type="WBParaSite" id="EVEC_0000555301-mRNA-1">
    <property type="protein sequence ID" value="EVEC_0000555301-mRNA-1"/>
    <property type="gene ID" value="EVEC_0000555301"/>
</dbReference>
<dbReference type="PANTHER" id="PTHR24276">
    <property type="entry name" value="POLYSERASE-RELATED"/>
    <property type="match status" value="1"/>
</dbReference>
<dbReference type="SMART" id="SM00020">
    <property type="entry name" value="Tryp_SPc"/>
    <property type="match status" value="1"/>
</dbReference>
<evidence type="ECO:0000313" key="9">
    <source>
        <dbReference type="Proteomes" id="UP000274131"/>
    </source>
</evidence>
<evidence type="ECO:0000256" key="3">
    <source>
        <dbReference type="ARBA" id="ARBA00022801"/>
    </source>
</evidence>
<dbReference type="PANTHER" id="PTHR24276:SF98">
    <property type="entry name" value="FI18310P1-RELATED"/>
    <property type="match status" value="1"/>
</dbReference>
<evidence type="ECO:0000256" key="1">
    <source>
        <dbReference type="ARBA" id="ARBA00007664"/>
    </source>
</evidence>
<dbReference type="InterPro" id="IPR001254">
    <property type="entry name" value="Trypsin_dom"/>
</dbReference>
<evidence type="ECO:0000256" key="2">
    <source>
        <dbReference type="ARBA" id="ARBA00022670"/>
    </source>
</evidence>
<name>A0A0N4V5N9_ENTVE</name>
<keyword evidence="6" id="KW-0732">Signal</keyword>
<reference evidence="10" key="1">
    <citation type="submission" date="2017-02" db="UniProtKB">
        <authorList>
            <consortium name="WormBaseParasite"/>
        </authorList>
    </citation>
    <scope>IDENTIFICATION</scope>
</reference>